<dbReference type="RefSeq" id="WP_161821768.1">
    <property type="nucleotide sequence ID" value="NZ_LSRS01000003.1"/>
</dbReference>
<feature type="signal peptide" evidence="1">
    <location>
        <begin position="1"/>
        <end position="29"/>
    </location>
</feature>
<dbReference type="AlphaFoldDB" id="A0A9D2WPP0"/>
<dbReference type="CDD" id="cd00063">
    <property type="entry name" value="FN3"/>
    <property type="match status" value="1"/>
</dbReference>
<comment type="caution">
    <text evidence="3">The sequence shown here is derived from an EMBL/GenBank/DDBJ whole genome shotgun (WGS) entry which is preliminary data.</text>
</comment>
<feature type="chain" id="PRO_5039468192" description="Fibronectin type-III domain-containing protein" evidence="1">
    <location>
        <begin position="30"/>
        <end position="257"/>
    </location>
</feature>
<dbReference type="InterPro" id="IPR036116">
    <property type="entry name" value="FN3_sf"/>
</dbReference>
<reference evidence="3" key="1">
    <citation type="submission" date="2016-02" db="EMBL/GenBank/DDBJ databases">
        <title>Draft Genome Sequence of Sporotomaculum syntrophicum Strain FB, a Syntrophic Benzoate Degrader.</title>
        <authorList>
            <person name="Nobu M.K."/>
            <person name="Narihiro T."/>
            <person name="Qiu Y.-L."/>
            <person name="Ohashi A."/>
            <person name="Liu W.-T."/>
            <person name="Yuji S."/>
        </authorList>
    </citation>
    <scope>NUCLEOTIDE SEQUENCE</scope>
    <source>
        <strain evidence="3">FB</strain>
    </source>
</reference>
<dbReference type="InterPro" id="IPR013783">
    <property type="entry name" value="Ig-like_fold"/>
</dbReference>
<name>A0A9D2WPP0_9FIRM</name>
<evidence type="ECO:0000313" key="4">
    <source>
        <dbReference type="Proteomes" id="UP000798488"/>
    </source>
</evidence>
<dbReference type="InterPro" id="IPR003961">
    <property type="entry name" value="FN3_dom"/>
</dbReference>
<dbReference type="InterPro" id="IPR036582">
    <property type="entry name" value="Mao_N_sf"/>
</dbReference>
<dbReference type="InterPro" id="IPR012854">
    <property type="entry name" value="Cu_amine_oxidase-like_N"/>
</dbReference>
<dbReference type="Gene3D" id="3.30.457.10">
    <property type="entry name" value="Copper amine oxidase-like, N-terminal domain"/>
    <property type="match status" value="1"/>
</dbReference>
<protein>
    <recommendedName>
        <fullName evidence="2">Fibronectin type-III domain-containing protein</fullName>
    </recommendedName>
</protein>
<keyword evidence="1" id="KW-0732">Signal</keyword>
<dbReference type="PROSITE" id="PS50853">
    <property type="entry name" value="FN3"/>
    <property type="match status" value="1"/>
</dbReference>
<evidence type="ECO:0000256" key="1">
    <source>
        <dbReference type="SAM" id="SignalP"/>
    </source>
</evidence>
<dbReference type="Pfam" id="PF00041">
    <property type="entry name" value="fn3"/>
    <property type="match status" value="1"/>
</dbReference>
<sequence>MRLKKHLQVLFFFSLIFCIPFFITSKVDAAPPPAAPSDLIAIATSANSIYLTWQDNSGADNPEACFMIYRGEHPGGSTTYLTSVKRDFNEFTVTDLSPNQTYYFSVKAYSDWGSSEASNEANATTSPPFANLISLQIGSPDMLVNGKQQKIDPGRNTTPMVIDGRSMVPIKSIIEAMGGEVAWDSVEQKVSVKLKDSNVEVWIGSNKAKVNGLNAITDTAPSVINGRTMLPLRFISENLGSDVKYNSSTQKVTIIQR</sequence>
<dbReference type="EMBL" id="LSRS01000003">
    <property type="protein sequence ID" value="KAF1085275.1"/>
    <property type="molecule type" value="Genomic_DNA"/>
</dbReference>
<accession>A0A9D2WPP0</accession>
<dbReference type="Gene3D" id="2.60.40.10">
    <property type="entry name" value="Immunoglobulins"/>
    <property type="match status" value="1"/>
</dbReference>
<keyword evidence="4" id="KW-1185">Reference proteome</keyword>
<dbReference type="OrthoDB" id="268113at2"/>
<proteinExistence type="predicted"/>
<feature type="domain" description="Fibronectin type-III" evidence="2">
    <location>
        <begin position="35"/>
        <end position="128"/>
    </location>
</feature>
<dbReference type="SUPFAM" id="SSF49265">
    <property type="entry name" value="Fibronectin type III"/>
    <property type="match status" value="1"/>
</dbReference>
<dbReference type="Pfam" id="PF07833">
    <property type="entry name" value="Cu_amine_oxidN1"/>
    <property type="match status" value="1"/>
</dbReference>
<evidence type="ECO:0000259" key="2">
    <source>
        <dbReference type="PROSITE" id="PS50853"/>
    </source>
</evidence>
<gene>
    <name evidence="3" type="ORF">SPSYN_01411</name>
</gene>
<organism evidence="3 4">
    <name type="scientific">Sporotomaculum syntrophicum</name>
    <dbReference type="NCBI Taxonomy" id="182264"/>
    <lineage>
        <taxon>Bacteria</taxon>
        <taxon>Bacillati</taxon>
        <taxon>Bacillota</taxon>
        <taxon>Clostridia</taxon>
        <taxon>Eubacteriales</taxon>
        <taxon>Desulfallaceae</taxon>
        <taxon>Sporotomaculum</taxon>
    </lineage>
</organism>
<dbReference type="Proteomes" id="UP000798488">
    <property type="component" value="Unassembled WGS sequence"/>
</dbReference>
<evidence type="ECO:0000313" key="3">
    <source>
        <dbReference type="EMBL" id="KAF1085275.1"/>
    </source>
</evidence>
<dbReference type="SUPFAM" id="SSF55383">
    <property type="entry name" value="Copper amine oxidase, domain N"/>
    <property type="match status" value="1"/>
</dbReference>
<dbReference type="SMART" id="SM00060">
    <property type="entry name" value="FN3"/>
    <property type="match status" value="1"/>
</dbReference>